<dbReference type="PANTHER" id="PTHR39456">
    <property type="entry name" value="METAL-DEPENDENT HYDROLASE"/>
    <property type="match status" value="1"/>
</dbReference>
<reference evidence="2" key="1">
    <citation type="submission" date="2012-09" db="EMBL/GenBank/DDBJ databases">
        <title>Metagenomic Characterization of a Microbial Community in Wastewater Detects High Levels of Antibiotic Resistance.</title>
        <authorList>
            <person name="Abrams M."/>
            <person name="Caldwell A."/>
            <person name="Vandaei E."/>
            <person name="Lee W."/>
            <person name="Perrott J."/>
            <person name="Khan S.Y."/>
            <person name="Ta J."/>
            <person name="Romero D."/>
            <person name="Nguyen V."/>
            <person name="Pourmand N."/>
            <person name="Ouverney C.C."/>
        </authorList>
    </citation>
    <scope>NUCLEOTIDE SEQUENCE</scope>
</reference>
<dbReference type="AlphaFoldDB" id="L7VZB2"/>
<dbReference type="GO" id="GO:0016787">
    <property type="term" value="F:hydrolase activity"/>
    <property type="evidence" value="ECO:0007669"/>
    <property type="project" value="UniProtKB-KW"/>
</dbReference>
<protein>
    <submittedName>
        <fullName evidence="2">Metal-dependent hydrolase</fullName>
    </submittedName>
</protein>
<keyword evidence="2" id="KW-0378">Hydrolase</keyword>
<feature type="compositionally biased region" description="Basic and acidic residues" evidence="1">
    <location>
        <begin position="1"/>
        <end position="10"/>
    </location>
</feature>
<sequence>MATATEERHPHTASRPATASGRPSATRTFPVRKVSVDYDKYAEAHSTGEQAWLVDNDPIFSSLLATLSAAFPNGEDFFVASVRRHRHVVEDNPYLKAQVRAFIGQEALHGREHRELNARLEALGYPTERTAERISRACDRILAMKPKTLALAVTAAAEHFTGIFAEAAIGDEMTREVLFADPELQRLITWHALEELEHKNVAFDVLTAAGGRYPIRALGMIVCIVMLASIITVDSAKGSIDRRDQITRSHRRQHLRNLRRQRLLSGWSLRKLLTYFKPGFHPDDTDTDALVDEWRVRLEPHTRIVSSA</sequence>
<feature type="region of interest" description="Disordered" evidence="1">
    <location>
        <begin position="1"/>
        <end position="28"/>
    </location>
</feature>
<accession>L7VZB2</accession>
<name>L7VZB2_9BACT</name>
<feature type="compositionally biased region" description="Polar residues" evidence="1">
    <location>
        <begin position="15"/>
        <end position="27"/>
    </location>
</feature>
<dbReference type="PANTHER" id="PTHR39456:SF1">
    <property type="entry name" value="METAL-DEPENDENT HYDROLASE"/>
    <property type="match status" value="1"/>
</dbReference>
<proteinExistence type="predicted"/>
<dbReference type="PIRSF" id="PIRSF007580">
    <property type="entry name" value="UCP07580"/>
    <property type="match status" value="1"/>
</dbReference>
<dbReference type="EMBL" id="JX649900">
    <property type="protein sequence ID" value="AGC72398.1"/>
    <property type="molecule type" value="Genomic_DNA"/>
</dbReference>
<evidence type="ECO:0000256" key="1">
    <source>
        <dbReference type="SAM" id="MobiDB-lite"/>
    </source>
</evidence>
<organism evidence="2">
    <name type="scientific">uncultured bacterium A1Q1_fos_15</name>
    <dbReference type="NCBI Taxonomy" id="1256548"/>
    <lineage>
        <taxon>Bacteria</taxon>
        <taxon>environmental samples</taxon>
    </lineage>
</organism>
<dbReference type="Pfam" id="PF10118">
    <property type="entry name" value="Metal_hydrol"/>
    <property type="match status" value="1"/>
</dbReference>
<evidence type="ECO:0000313" key="2">
    <source>
        <dbReference type="EMBL" id="AGC72398.1"/>
    </source>
</evidence>
<dbReference type="InterPro" id="IPR016516">
    <property type="entry name" value="UCP07580"/>
</dbReference>